<organism evidence="2 3">
    <name type="scientific">Colletotrichum chrysophilum</name>
    <dbReference type="NCBI Taxonomy" id="1836956"/>
    <lineage>
        <taxon>Eukaryota</taxon>
        <taxon>Fungi</taxon>
        <taxon>Dikarya</taxon>
        <taxon>Ascomycota</taxon>
        <taxon>Pezizomycotina</taxon>
        <taxon>Sordariomycetes</taxon>
        <taxon>Hypocreomycetidae</taxon>
        <taxon>Glomerellales</taxon>
        <taxon>Glomerellaceae</taxon>
        <taxon>Colletotrichum</taxon>
        <taxon>Colletotrichum gloeosporioides species complex</taxon>
    </lineage>
</organism>
<proteinExistence type="predicted"/>
<protein>
    <submittedName>
        <fullName evidence="2">Uncharacterized protein</fullName>
    </submittedName>
</protein>
<keyword evidence="3" id="KW-1185">Reference proteome</keyword>
<evidence type="ECO:0000313" key="3">
    <source>
        <dbReference type="Proteomes" id="UP001243330"/>
    </source>
</evidence>
<dbReference type="AlphaFoldDB" id="A0AAD9AL84"/>
<reference evidence="2" key="1">
    <citation type="submission" date="2023-01" db="EMBL/GenBank/DDBJ databases">
        <title>Colletotrichum chrysophilum M932 genome sequence.</title>
        <authorList>
            <person name="Baroncelli R."/>
        </authorList>
    </citation>
    <scope>NUCLEOTIDE SEQUENCE</scope>
    <source>
        <strain evidence="2">M932</strain>
    </source>
</reference>
<evidence type="ECO:0000313" key="2">
    <source>
        <dbReference type="EMBL" id="KAK1848860.1"/>
    </source>
</evidence>
<comment type="caution">
    <text evidence="2">The sequence shown here is derived from an EMBL/GenBank/DDBJ whole genome shotgun (WGS) entry which is preliminary data.</text>
</comment>
<dbReference type="Proteomes" id="UP001243330">
    <property type="component" value="Unassembled WGS sequence"/>
</dbReference>
<evidence type="ECO:0000256" key="1">
    <source>
        <dbReference type="SAM" id="MobiDB-lite"/>
    </source>
</evidence>
<name>A0AAD9AL84_9PEZI</name>
<gene>
    <name evidence="2" type="ORF">CCHR01_08494</name>
</gene>
<dbReference type="EMBL" id="JAQOWY010000159">
    <property type="protein sequence ID" value="KAK1848860.1"/>
    <property type="molecule type" value="Genomic_DNA"/>
</dbReference>
<accession>A0AAD9AL84</accession>
<sequence length="169" mass="18746">MLESGHQCTLTMHAPESKTELLMKGFFHRRSYRCLTPLLRLPVQWRCQKKDEVTVARPVVNPCPVLILVLPFRCSGMHRRFGEEGRAPPQEEGWDKVHSTGRGGQAHAKSQTGILSAVRLCGFTPFPFPHTFTSVTPGASLMNPPCFMDGCPTPQGAWTSPPLLPAVRL</sequence>
<feature type="region of interest" description="Disordered" evidence="1">
    <location>
        <begin position="83"/>
        <end position="107"/>
    </location>
</feature>